<proteinExistence type="predicted"/>
<evidence type="ECO:0000256" key="1">
    <source>
        <dbReference type="SAM" id="MobiDB-lite"/>
    </source>
</evidence>
<protein>
    <submittedName>
        <fullName evidence="2">Uncharacterized protein</fullName>
    </submittedName>
</protein>
<accession>A0A7C9PIS4</accession>
<dbReference type="Proteomes" id="UP000484255">
    <property type="component" value="Unassembled WGS sequence"/>
</dbReference>
<sequence>MDEHDDGDGRYVVGPAPVNRRTSPQAWREAAPAAAAVPPAQARRLLARQSLGLPLAETLPATAATPGTHRLPGPVLAAAVGTVALGVLTPLLPAGLPTVLAAGGAALSAALAGWQLHRAAQQRAAAQPAATGWQTLRLDTTTLHSLDALLTEVVAALLEEGDAAAAEPLRELKHQLAAALGRPAPSTEDALFLGQCVRRYLPDSLQAYLQVPAARRGQPLAPGGESARALLASQLASLSAQLAAIEARAGAQAGEALLRQQAFLQAKARRPG</sequence>
<comment type="caution">
    <text evidence="2">The sequence shown here is derived from an EMBL/GenBank/DDBJ whole genome shotgun (WGS) entry which is preliminary data.</text>
</comment>
<dbReference type="AlphaFoldDB" id="A0A7C9PIS4"/>
<evidence type="ECO:0000313" key="2">
    <source>
        <dbReference type="EMBL" id="NDY92749.1"/>
    </source>
</evidence>
<name>A0A7C9PIS4_9BURK</name>
<organism evidence="2 3">
    <name type="scientific">Ideonella livida</name>
    <dbReference type="NCBI Taxonomy" id="2707176"/>
    <lineage>
        <taxon>Bacteria</taxon>
        <taxon>Pseudomonadati</taxon>
        <taxon>Pseudomonadota</taxon>
        <taxon>Betaproteobacteria</taxon>
        <taxon>Burkholderiales</taxon>
        <taxon>Sphaerotilaceae</taxon>
        <taxon>Ideonella</taxon>
    </lineage>
</organism>
<gene>
    <name evidence="2" type="ORF">G3A44_16275</name>
</gene>
<dbReference type="EMBL" id="JAAGOH010000021">
    <property type="protein sequence ID" value="NDY92749.1"/>
    <property type="molecule type" value="Genomic_DNA"/>
</dbReference>
<feature type="region of interest" description="Disordered" evidence="1">
    <location>
        <begin position="1"/>
        <end position="23"/>
    </location>
</feature>
<keyword evidence="3" id="KW-1185">Reference proteome</keyword>
<evidence type="ECO:0000313" key="3">
    <source>
        <dbReference type="Proteomes" id="UP000484255"/>
    </source>
</evidence>
<reference evidence="2 3" key="1">
    <citation type="submission" date="2020-02" db="EMBL/GenBank/DDBJ databases">
        <title>Ideonella bacterium strain TBM-1.</title>
        <authorList>
            <person name="Chen W.-M."/>
        </authorList>
    </citation>
    <scope>NUCLEOTIDE SEQUENCE [LARGE SCALE GENOMIC DNA]</scope>
    <source>
        <strain evidence="2 3">TBM-1</strain>
    </source>
</reference>
<dbReference type="RefSeq" id="WP_163458799.1">
    <property type="nucleotide sequence ID" value="NZ_JAAGOH010000021.1"/>
</dbReference>